<sequence>MKRKISVILLLSLVFITMYGDGAKKVIAYVLKVRGNVTVQNGENWDKITSGYKVINGDVIKVGKKGLAVVKFIDKGDIVAIKENSTIKIQGKIKNGRIAKRLFLKVGDIVASIKKGKEGAFSIATPVATASIKGTEFGMRFVNDSLSLMMYKGVVVLFNNQGSVLVHKGESAFCFKGRMPVVKSGGVVKNNELEIEFMDARDVKRKITIDYEGK</sequence>
<evidence type="ECO:0000259" key="1">
    <source>
        <dbReference type="Pfam" id="PF04773"/>
    </source>
</evidence>
<gene>
    <name evidence="2" type="ORF">DRP44_02155</name>
</gene>
<dbReference type="PANTHER" id="PTHR38731:SF1">
    <property type="entry name" value="FECR PROTEIN DOMAIN-CONTAINING PROTEIN"/>
    <property type="match status" value="1"/>
</dbReference>
<feature type="domain" description="FecR protein" evidence="1">
    <location>
        <begin position="58"/>
        <end position="155"/>
    </location>
</feature>
<dbReference type="PANTHER" id="PTHR38731">
    <property type="entry name" value="LIPL45-RELATED LIPOPROTEIN-RELATED"/>
    <property type="match status" value="1"/>
</dbReference>
<accession>A0A660S9V7</accession>
<dbReference type="Gene3D" id="2.60.120.1440">
    <property type="match status" value="1"/>
</dbReference>
<protein>
    <recommendedName>
        <fullName evidence="1">FecR protein domain-containing protein</fullName>
    </recommendedName>
</protein>
<dbReference type="Pfam" id="PF04773">
    <property type="entry name" value="FecR"/>
    <property type="match status" value="1"/>
</dbReference>
<evidence type="ECO:0000313" key="2">
    <source>
        <dbReference type="EMBL" id="RKX67568.1"/>
    </source>
</evidence>
<comment type="caution">
    <text evidence="2">The sequence shown here is derived from an EMBL/GenBank/DDBJ whole genome shotgun (WGS) entry which is preliminary data.</text>
</comment>
<dbReference type="InterPro" id="IPR006860">
    <property type="entry name" value="FecR"/>
</dbReference>
<dbReference type="EMBL" id="QNBC01000017">
    <property type="protein sequence ID" value="RKX67568.1"/>
    <property type="molecule type" value="Genomic_DNA"/>
</dbReference>
<organism evidence="2 3">
    <name type="scientific">candidate division TA06 bacterium</name>
    <dbReference type="NCBI Taxonomy" id="2250710"/>
    <lineage>
        <taxon>Bacteria</taxon>
        <taxon>Bacteria division TA06</taxon>
    </lineage>
</organism>
<proteinExistence type="predicted"/>
<evidence type="ECO:0000313" key="3">
    <source>
        <dbReference type="Proteomes" id="UP000282321"/>
    </source>
</evidence>
<dbReference type="AlphaFoldDB" id="A0A660S9V7"/>
<reference evidence="2 3" key="1">
    <citation type="submission" date="2018-06" db="EMBL/GenBank/DDBJ databases">
        <title>Extensive metabolic versatility and redundancy in microbially diverse, dynamic hydrothermal sediments.</title>
        <authorList>
            <person name="Dombrowski N."/>
            <person name="Teske A."/>
            <person name="Baker B.J."/>
        </authorList>
    </citation>
    <scope>NUCLEOTIDE SEQUENCE [LARGE SCALE GENOMIC DNA]</scope>
    <source>
        <strain evidence="2">B35_G9</strain>
    </source>
</reference>
<dbReference type="Proteomes" id="UP000282321">
    <property type="component" value="Unassembled WGS sequence"/>
</dbReference>
<name>A0A660S9V7_UNCT6</name>